<proteinExistence type="predicted"/>
<name>A0A248UKK4_9HYPH</name>
<organism evidence="2 3">
    <name type="scientific">Ochrobactrum quorumnocens</name>
    <dbReference type="NCBI Taxonomy" id="271865"/>
    <lineage>
        <taxon>Bacteria</taxon>
        <taxon>Pseudomonadati</taxon>
        <taxon>Pseudomonadota</taxon>
        <taxon>Alphaproteobacteria</taxon>
        <taxon>Hyphomicrobiales</taxon>
        <taxon>Brucellaceae</taxon>
        <taxon>Brucella/Ochrobactrum group</taxon>
        <taxon>Ochrobactrum</taxon>
    </lineage>
</organism>
<protein>
    <submittedName>
        <fullName evidence="2">Uncharacterized protein</fullName>
    </submittedName>
</protein>
<dbReference type="Proteomes" id="UP000215256">
    <property type="component" value="Chromosome 1"/>
</dbReference>
<gene>
    <name evidence="2" type="ORF">CES85_1794</name>
</gene>
<dbReference type="EMBL" id="CP022604">
    <property type="protein sequence ID" value="ASV87070.1"/>
    <property type="molecule type" value="Genomic_DNA"/>
</dbReference>
<accession>A0A248UKK4</accession>
<dbReference type="AlphaFoldDB" id="A0A248UKK4"/>
<evidence type="ECO:0000256" key="1">
    <source>
        <dbReference type="SAM" id="MobiDB-lite"/>
    </source>
</evidence>
<sequence length="40" mass="4259">MKPMECILRALSTVLISSSDETHSGHSSLLRGGKMDDAAI</sequence>
<reference evidence="2 3" key="1">
    <citation type="submission" date="2017-07" db="EMBL/GenBank/DDBJ databases">
        <title>Phylogenetic study on the rhizospheric bacterium Ochrobactrum sp. A44.</title>
        <authorList>
            <person name="Krzyzanowska D.M."/>
            <person name="Ossowicki A."/>
            <person name="Rajewska M."/>
            <person name="Maciag T."/>
            <person name="Kaczynski Z."/>
            <person name="Czerwicka M."/>
            <person name="Jafra S."/>
        </authorList>
    </citation>
    <scope>NUCLEOTIDE SEQUENCE [LARGE SCALE GENOMIC DNA]</scope>
    <source>
        <strain evidence="2 3">A44</strain>
    </source>
</reference>
<dbReference type="KEGG" id="och:CES85_1794"/>
<evidence type="ECO:0000313" key="2">
    <source>
        <dbReference type="EMBL" id="ASV87070.1"/>
    </source>
</evidence>
<evidence type="ECO:0000313" key="3">
    <source>
        <dbReference type="Proteomes" id="UP000215256"/>
    </source>
</evidence>
<feature type="region of interest" description="Disordered" evidence="1">
    <location>
        <begin position="19"/>
        <end position="40"/>
    </location>
</feature>